<dbReference type="EMBL" id="CSTD01000001">
    <property type="protein sequence ID" value="CPR10502.1"/>
    <property type="molecule type" value="Genomic_DNA"/>
</dbReference>
<dbReference type="RefSeq" id="WP_085183044.1">
    <property type="nucleotide sequence ID" value="NZ_CSTD01000001.1"/>
</dbReference>
<name>A0A0U0W737_MYCBE</name>
<dbReference type="AlphaFoldDB" id="A0A0U0W737"/>
<accession>A0A0U0W737</accession>
<protein>
    <submittedName>
        <fullName evidence="1">Uncharacterized protein</fullName>
    </submittedName>
</protein>
<evidence type="ECO:0000313" key="1">
    <source>
        <dbReference type="EMBL" id="CPR10502.1"/>
    </source>
</evidence>
<organism evidence="1 2">
    <name type="scientific">Mycobacterium bohemicum DSM 44277</name>
    <dbReference type="NCBI Taxonomy" id="1236609"/>
    <lineage>
        <taxon>Bacteria</taxon>
        <taxon>Bacillati</taxon>
        <taxon>Actinomycetota</taxon>
        <taxon>Actinomycetes</taxon>
        <taxon>Mycobacteriales</taxon>
        <taxon>Mycobacteriaceae</taxon>
        <taxon>Mycobacterium</taxon>
    </lineage>
</organism>
<sequence>MSTYYRIVCERHPQRIVLVDVTCDPSRQASDRYERQMQRWDRHVIGEEPILDRLGNPYPPNFRPYLHRHSSKKITVVEHPYVFFPALVDKSAPDIVSTEDILALTTERVEAILSDQAPRHYDGYVRTTDYGMGDSEHADGHTIRISCQLCITVNQNAQTAKASADTLAMVLDRISASLDTLSLPVLDEYEKPTGETVKVRVLPLTTLCNQLGDSPRG</sequence>
<reference evidence="1 2" key="1">
    <citation type="submission" date="2015-03" db="EMBL/GenBank/DDBJ databases">
        <authorList>
            <person name="Murphy D."/>
        </authorList>
    </citation>
    <scope>NUCLEOTIDE SEQUENCE [LARGE SCALE GENOMIC DNA]</scope>
    <source>
        <strain evidence="1 2">DSM 44277</strain>
    </source>
</reference>
<gene>
    <name evidence="1" type="ORF">BN971_01886</name>
</gene>
<evidence type="ECO:0000313" key="2">
    <source>
        <dbReference type="Proteomes" id="UP000198875"/>
    </source>
</evidence>
<dbReference type="Proteomes" id="UP000198875">
    <property type="component" value="Unassembled WGS sequence"/>
</dbReference>
<proteinExistence type="predicted"/>